<dbReference type="EMBL" id="JAGIZB010000001">
    <property type="protein sequence ID" value="MBP0443167.1"/>
    <property type="molecule type" value="Genomic_DNA"/>
</dbReference>
<keyword evidence="2" id="KW-0732">Signal</keyword>
<evidence type="ECO:0000256" key="2">
    <source>
        <dbReference type="SAM" id="SignalP"/>
    </source>
</evidence>
<evidence type="ECO:0000313" key="4">
    <source>
        <dbReference type="Proteomes" id="UP000681594"/>
    </source>
</evidence>
<comment type="caution">
    <text evidence="3">The sequence shown here is derived from an EMBL/GenBank/DDBJ whole genome shotgun (WGS) entry which is preliminary data.</text>
</comment>
<feature type="region of interest" description="Disordered" evidence="1">
    <location>
        <begin position="53"/>
        <end position="87"/>
    </location>
</feature>
<sequence length="120" mass="12482">MVKVGAIALFGLLAFAPMAQASGTPAFVNATMCDAAAPIASNATIFSRKIRAERRAGQRSGARAQAGTQASARQRAPVARPAPVEPAVEEAPSLEAEAVLRPAVHFCVTPRGEGRPVRYT</sequence>
<feature type="chain" id="PRO_5046936826" evidence="2">
    <location>
        <begin position="22"/>
        <end position="120"/>
    </location>
</feature>
<name>A0ABS4A840_9PROT</name>
<accession>A0ABS4A840</accession>
<protein>
    <submittedName>
        <fullName evidence="3">Uncharacterized protein</fullName>
    </submittedName>
</protein>
<reference evidence="3 4" key="1">
    <citation type="submission" date="2021-03" db="EMBL/GenBank/DDBJ databases">
        <authorList>
            <person name="So Y."/>
        </authorList>
    </citation>
    <scope>NUCLEOTIDE SEQUENCE [LARGE SCALE GENOMIC DNA]</scope>
    <source>
        <strain evidence="3 4">SSH11</strain>
    </source>
</reference>
<gene>
    <name evidence="3" type="ORF">J8J14_00115</name>
</gene>
<feature type="signal peptide" evidence="2">
    <location>
        <begin position="1"/>
        <end position="21"/>
    </location>
</feature>
<evidence type="ECO:0000313" key="3">
    <source>
        <dbReference type="EMBL" id="MBP0443167.1"/>
    </source>
</evidence>
<dbReference type="RefSeq" id="WP_209377398.1">
    <property type="nucleotide sequence ID" value="NZ_JAGIZB010000001.1"/>
</dbReference>
<feature type="compositionally biased region" description="Low complexity" evidence="1">
    <location>
        <begin position="58"/>
        <end position="87"/>
    </location>
</feature>
<evidence type="ECO:0000256" key="1">
    <source>
        <dbReference type="SAM" id="MobiDB-lite"/>
    </source>
</evidence>
<dbReference type="Proteomes" id="UP000681594">
    <property type="component" value="Unassembled WGS sequence"/>
</dbReference>
<keyword evidence="4" id="KW-1185">Reference proteome</keyword>
<proteinExistence type="predicted"/>
<organism evidence="3 4">
    <name type="scientific">Pararoseomonas baculiformis</name>
    <dbReference type="NCBI Taxonomy" id="2820812"/>
    <lineage>
        <taxon>Bacteria</taxon>
        <taxon>Pseudomonadati</taxon>
        <taxon>Pseudomonadota</taxon>
        <taxon>Alphaproteobacteria</taxon>
        <taxon>Acetobacterales</taxon>
        <taxon>Acetobacteraceae</taxon>
        <taxon>Pararoseomonas</taxon>
    </lineage>
</organism>